<name>A0AAD6CTF9_9EURO</name>
<dbReference type="EMBL" id="JAQIZZ010000006">
    <property type="protein sequence ID" value="KAJ5537562.1"/>
    <property type="molecule type" value="Genomic_DNA"/>
</dbReference>
<evidence type="ECO:0000313" key="1">
    <source>
        <dbReference type="EMBL" id="KAJ5537562.1"/>
    </source>
</evidence>
<dbReference type="Proteomes" id="UP001220324">
    <property type="component" value="Unassembled WGS sequence"/>
</dbReference>
<gene>
    <name evidence="1" type="ORF">N7494_007041</name>
</gene>
<reference evidence="1 2" key="1">
    <citation type="journal article" date="2023" name="IMA Fungus">
        <title>Comparative genomic study of the Penicillium genus elucidates a diverse pangenome and 15 lateral gene transfer events.</title>
        <authorList>
            <person name="Petersen C."/>
            <person name="Sorensen T."/>
            <person name="Nielsen M.R."/>
            <person name="Sondergaard T.E."/>
            <person name="Sorensen J.L."/>
            <person name="Fitzpatrick D.A."/>
            <person name="Frisvad J.C."/>
            <person name="Nielsen K.L."/>
        </authorList>
    </citation>
    <scope>NUCLEOTIDE SEQUENCE [LARGE SCALE GENOMIC DNA]</scope>
    <source>
        <strain evidence="1 2">IBT 35679</strain>
    </source>
</reference>
<sequence length="380" mass="43446">MAHIPPAVVMVKGPHTDDPNLEKHLQQQLKSISKNVTRLLIDEDTPSDAEWALLGAHFNNVEDLELESGFNEQLNDKNIPFHWPLKRLALSSACGDLVQSLFIRQGMVHHLKLNFTCNLRFEGPTSDELRKAHREAIDRGEKEVEYLGKDSQIQVTYLPQMVCEHMSKVYSSPERKLDPENEPPVGPINLQSLEIFENDALDTLCRMYGALPHLVYNLHTLRLRSTTGLDFGLVGEETFRQLLPGLDNLKVLNLTVGDIFDNPLYLPTLYNALPPNLTTLYLRGPASLTKSEHWADWLRAFESSNFLPHLQHLAFVLDLHYPEEKTGWGRKETEAPLDLLEYARRECQPLYDSARRRGIHLEAMPKEPESPALRPVDSRW</sequence>
<keyword evidence="2" id="KW-1185">Reference proteome</keyword>
<dbReference type="SUPFAM" id="SSF52047">
    <property type="entry name" value="RNI-like"/>
    <property type="match status" value="1"/>
</dbReference>
<evidence type="ECO:0000313" key="2">
    <source>
        <dbReference type="Proteomes" id="UP001220324"/>
    </source>
</evidence>
<organism evidence="1 2">
    <name type="scientific">Penicillium frequentans</name>
    <dbReference type="NCBI Taxonomy" id="3151616"/>
    <lineage>
        <taxon>Eukaryota</taxon>
        <taxon>Fungi</taxon>
        <taxon>Dikarya</taxon>
        <taxon>Ascomycota</taxon>
        <taxon>Pezizomycotina</taxon>
        <taxon>Eurotiomycetes</taxon>
        <taxon>Eurotiomycetidae</taxon>
        <taxon>Eurotiales</taxon>
        <taxon>Aspergillaceae</taxon>
        <taxon>Penicillium</taxon>
    </lineage>
</organism>
<dbReference type="InterPro" id="IPR032675">
    <property type="entry name" value="LRR_dom_sf"/>
</dbReference>
<protein>
    <submittedName>
        <fullName evidence="1">Uncharacterized protein</fullName>
    </submittedName>
</protein>
<accession>A0AAD6CTF9</accession>
<dbReference type="Gene3D" id="3.80.10.10">
    <property type="entry name" value="Ribonuclease Inhibitor"/>
    <property type="match status" value="1"/>
</dbReference>
<comment type="caution">
    <text evidence="1">The sequence shown here is derived from an EMBL/GenBank/DDBJ whole genome shotgun (WGS) entry which is preliminary data.</text>
</comment>
<dbReference type="AlphaFoldDB" id="A0AAD6CTF9"/>
<proteinExistence type="predicted"/>